<dbReference type="SMART" id="SM00303">
    <property type="entry name" value="GPS"/>
    <property type="match status" value="1"/>
</dbReference>
<organism evidence="9 10">
    <name type="scientific">Spizaetus tyrannus</name>
    <name type="common">black hawk-eagle</name>
    <dbReference type="NCBI Taxonomy" id="252798"/>
    <lineage>
        <taxon>Eukaryota</taxon>
        <taxon>Metazoa</taxon>
        <taxon>Chordata</taxon>
        <taxon>Craniata</taxon>
        <taxon>Vertebrata</taxon>
        <taxon>Euteleostomi</taxon>
        <taxon>Archelosauria</taxon>
        <taxon>Archosauria</taxon>
        <taxon>Dinosauria</taxon>
        <taxon>Saurischia</taxon>
        <taxon>Theropoda</taxon>
        <taxon>Coelurosauria</taxon>
        <taxon>Aves</taxon>
        <taxon>Neognathae</taxon>
        <taxon>Neoaves</taxon>
        <taxon>Telluraves</taxon>
        <taxon>Accipitrimorphae</taxon>
        <taxon>Accipitriformes</taxon>
        <taxon>Accipitridae</taxon>
        <taxon>Accipitrinae</taxon>
        <taxon>Spizaetus</taxon>
    </lineage>
</organism>
<dbReference type="Gene3D" id="1.20.1070.10">
    <property type="entry name" value="Rhodopsin 7-helix transmembrane proteins"/>
    <property type="match status" value="1"/>
</dbReference>
<evidence type="ECO:0000256" key="2">
    <source>
        <dbReference type="ARBA" id="ARBA00022692"/>
    </source>
</evidence>
<dbReference type="EMBL" id="VXAF01001486">
    <property type="protein sequence ID" value="NXJ58221.1"/>
    <property type="molecule type" value="Genomic_DNA"/>
</dbReference>
<protein>
    <submittedName>
        <fullName evidence="9">AGRE1 protein</fullName>
    </submittedName>
</protein>
<comment type="caution">
    <text evidence="9">The sequence shown here is derived from an EMBL/GenBank/DDBJ whole genome shotgun (WGS) entry which is preliminary data.</text>
</comment>
<dbReference type="GO" id="GO:0004930">
    <property type="term" value="F:G protein-coupled receptor activity"/>
    <property type="evidence" value="ECO:0007669"/>
    <property type="project" value="InterPro"/>
</dbReference>
<dbReference type="InterPro" id="IPR001740">
    <property type="entry name" value="GPCR_2_EMR1-like_rcpt"/>
</dbReference>
<evidence type="ECO:0000313" key="9">
    <source>
        <dbReference type="EMBL" id="NXJ58221.1"/>
    </source>
</evidence>
<dbReference type="GO" id="GO:0007189">
    <property type="term" value="P:adenylate cyclase-activating G protein-coupled receptor signaling pathway"/>
    <property type="evidence" value="ECO:0007669"/>
    <property type="project" value="TreeGrafter"/>
</dbReference>
<dbReference type="PRINTS" id="PR01128">
    <property type="entry name" value="EMR1HORMONER"/>
</dbReference>
<feature type="non-terminal residue" evidence="9">
    <location>
        <position position="122"/>
    </location>
</feature>
<feature type="non-terminal residue" evidence="9">
    <location>
        <position position="1"/>
    </location>
</feature>
<evidence type="ECO:0000256" key="3">
    <source>
        <dbReference type="ARBA" id="ARBA00022989"/>
    </source>
</evidence>
<accession>A0A7L0CVH4</accession>
<name>A0A7L0CVH4_9AVES</name>
<keyword evidence="5" id="KW-1015">Disulfide bond</keyword>
<evidence type="ECO:0000256" key="7">
    <source>
        <dbReference type="SAM" id="Phobius"/>
    </source>
</evidence>
<gene>
    <name evidence="9" type="primary">Adgre1</name>
    <name evidence="9" type="ORF">SPITYR_R15713</name>
</gene>
<comment type="subcellular location">
    <subcellularLocation>
        <location evidence="1">Membrane</location>
        <topology evidence="1">Multi-pass membrane protein</topology>
    </subcellularLocation>
</comment>
<dbReference type="InterPro" id="IPR000203">
    <property type="entry name" value="GPS"/>
</dbReference>
<evidence type="ECO:0000256" key="4">
    <source>
        <dbReference type="ARBA" id="ARBA00023136"/>
    </source>
</evidence>
<evidence type="ECO:0000259" key="8">
    <source>
        <dbReference type="PROSITE" id="PS50221"/>
    </source>
</evidence>
<keyword evidence="6" id="KW-0325">Glycoprotein</keyword>
<dbReference type="PANTHER" id="PTHR12011">
    <property type="entry name" value="ADHESION G-PROTEIN COUPLED RECEPTOR"/>
    <property type="match status" value="1"/>
</dbReference>
<dbReference type="PROSITE" id="PS50221">
    <property type="entry name" value="GAIN_B"/>
    <property type="match status" value="1"/>
</dbReference>
<sequence>VTFDATFNITLQHRTALRAGEEPCCMSWQLMGTKGHWTPSGCTRVGGDTLHSICACNHFSAFAILTAIHPITDSFALTVVTYVGMSVSLVCLFLAIITFLLCHSLWSVSVTLHLQLSICLFA</sequence>
<dbReference type="Proteomes" id="UP000519115">
    <property type="component" value="Unassembled WGS sequence"/>
</dbReference>
<dbReference type="InterPro" id="IPR046338">
    <property type="entry name" value="GAIN_dom_sf"/>
</dbReference>
<feature type="domain" description="GAIN-B" evidence="8">
    <location>
        <begin position="1"/>
        <end position="72"/>
    </location>
</feature>
<proteinExistence type="predicted"/>
<dbReference type="Pfam" id="PF01825">
    <property type="entry name" value="GPS"/>
    <property type="match status" value="1"/>
</dbReference>
<evidence type="ECO:0000256" key="1">
    <source>
        <dbReference type="ARBA" id="ARBA00004141"/>
    </source>
</evidence>
<keyword evidence="2 7" id="KW-0812">Transmembrane</keyword>
<dbReference type="PANTHER" id="PTHR12011:SF433">
    <property type="entry name" value="ADHESION G PROTEIN-COUPLED RECEPTOR E1-LIKE-RELATED"/>
    <property type="match status" value="1"/>
</dbReference>
<keyword evidence="3 7" id="KW-1133">Transmembrane helix</keyword>
<evidence type="ECO:0000256" key="5">
    <source>
        <dbReference type="ARBA" id="ARBA00023157"/>
    </source>
</evidence>
<evidence type="ECO:0000256" key="6">
    <source>
        <dbReference type="ARBA" id="ARBA00023180"/>
    </source>
</evidence>
<dbReference type="GO" id="GO:0005886">
    <property type="term" value="C:plasma membrane"/>
    <property type="evidence" value="ECO:0007669"/>
    <property type="project" value="TreeGrafter"/>
</dbReference>
<keyword evidence="10" id="KW-1185">Reference proteome</keyword>
<keyword evidence="4 7" id="KW-0472">Membrane</keyword>
<dbReference type="InterPro" id="IPR000832">
    <property type="entry name" value="GPCR_2_secretin-like"/>
</dbReference>
<dbReference type="Gene3D" id="2.60.220.50">
    <property type="match status" value="1"/>
</dbReference>
<reference evidence="9 10" key="1">
    <citation type="submission" date="2019-09" db="EMBL/GenBank/DDBJ databases">
        <title>Bird 10,000 Genomes (B10K) Project - Family phase.</title>
        <authorList>
            <person name="Zhang G."/>
        </authorList>
    </citation>
    <scope>NUCLEOTIDE SEQUENCE [LARGE SCALE GENOMIC DNA]</scope>
    <source>
        <strain evidence="9">B10K-DU-007-42</strain>
        <tissue evidence="9">Muscle</tissue>
    </source>
</reference>
<dbReference type="InterPro" id="IPR057244">
    <property type="entry name" value="GAIN_B"/>
</dbReference>
<feature type="transmembrane region" description="Helical" evidence="7">
    <location>
        <begin position="79"/>
        <end position="102"/>
    </location>
</feature>
<dbReference type="AlphaFoldDB" id="A0A7L0CVH4"/>
<evidence type="ECO:0000313" key="10">
    <source>
        <dbReference type="Proteomes" id="UP000519115"/>
    </source>
</evidence>
<dbReference type="Pfam" id="PF00002">
    <property type="entry name" value="7tm_2"/>
    <property type="match status" value="1"/>
</dbReference>